<gene>
    <name evidence="2" type="ORF">QFW81_02990</name>
</gene>
<dbReference type="EMBL" id="JARXRO010000010">
    <property type="protein sequence ID" value="MDH5832901.1"/>
    <property type="molecule type" value="Genomic_DNA"/>
</dbReference>
<evidence type="ECO:0000313" key="2">
    <source>
        <dbReference type="EMBL" id="MDH5832901.1"/>
    </source>
</evidence>
<name>A0ABT6JQD8_9GAMM</name>
<accession>A0ABT6JQD8</accession>
<proteinExistence type="predicted"/>
<feature type="compositionally biased region" description="Basic and acidic residues" evidence="1">
    <location>
        <begin position="11"/>
        <end position="22"/>
    </location>
</feature>
<keyword evidence="3" id="KW-1185">Reference proteome</keyword>
<protein>
    <submittedName>
        <fullName evidence="2">Uncharacterized protein</fullName>
    </submittedName>
</protein>
<dbReference type="Proteomes" id="UP001156873">
    <property type="component" value="Unassembled WGS sequence"/>
</dbReference>
<organism evidence="2 3">
    <name type="scientific">Luteimonas kalidii</name>
    <dbReference type="NCBI Taxonomy" id="3042025"/>
    <lineage>
        <taxon>Bacteria</taxon>
        <taxon>Pseudomonadati</taxon>
        <taxon>Pseudomonadota</taxon>
        <taxon>Gammaproteobacteria</taxon>
        <taxon>Lysobacterales</taxon>
        <taxon>Lysobacteraceae</taxon>
        <taxon>Luteimonas</taxon>
    </lineage>
</organism>
<evidence type="ECO:0000313" key="3">
    <source>
        <dbReference type="Proteomes" id="UP001156873"/>
    </source>
</evidence>
<dbReference type="RefSeq" id="WP_280577081.1">
    <property type="nucleotide sequence ID" value="NZ_JARXRO010000010.1"/>
</dbReference>
<sequence length="43" mass="4596">MSRGHLSHSAPGHEAKTCRDPPHLQMIDGAIGWAAGTPRDTCE</sequence>
<dbReference type="InterPro" id="IPR029062">
    <property type="entry name" value="Class_I_gatase-like"/>
</dbReference>
<reference evidence="2 3" key="1">
    <citation type="submission" date="2023-04" db="EMBL/GenBank/DDBJ databases">
        <title>Luteimonas sp. M1R5S59.</title>
        <authorList>
            <person name="Sun J.-Q."/>
        </authorList>
    </citation>
    <scope>NUCLEOTIDE SEQUENCE [LARGE SCALE GENOMIC DNA]</scope>
    <source>
        <strain evidence="2 3">M1R5S59</strain>
    </source>
</reference>
<feature type="region of interest" description="Disordered" evidence="1">
    <location>
        <begin position="1"/>
        <end position="24"/>
    </location>
</feature>
<comment type="caution">
    <text evidence="2">The sequence shown here is derived from an EMBL/GenBank/DDBJ whole genome shotgun (WGS) entry which is preliminary data.</text>
</comment>
<dbReference type="Gene3D" id="3.40.50.880">
    <property type="match status" value="1"/>
</dbReference>
<evidence type="ECO:0000256" key="1">
    <source>
        <dbReference type="SAM" id="MobiDB-lite"/>
    </source>
</evidence>